<dbReference type="EMBL" id="JAFMPM010000008">
    <property type="protein sequence ID" value="MBO0615374.1"/>
    <property type="molecule type" value="Genomic_DNA"/>
</dbReference>
<dbReference type="InterPro" id="IPR051083">
    <property type="entry name" value="GrpII_Intron_Splice-Mob/Def"/>
</dbReference>
<evidence type="ECO:0000313" key="4">
    <source>
        <dbReference type="EMBL" id="QTX10148.1"/>
    </source>
</evidence>
<evidence type="ECO:0000313" key="3">
    <source>
        <dbReference type="EMBL" id="MBO0615374.1"/>
    </source>
</evidence>
<dbReference type="SUPFAM" id="SSF56672">
    <property type="entry name" value="DNA/RNA polymerases"/>
    <property type="match status" value="1"/>
</dbReference>
<dbReference type="AlphaFoldDB" id="A0A8B0SJ84"/>
<reference evidence="3 5" key="1">
    <citation type="submission" date="2021-03" db="EMBL/GenBank/DDBJ databases">
        <title>Draft genome and methylome analysis of Thiotrix fructosivoruns ATCC 49748.</title>
        <authorList>
            <person name="Fomenkov A."/>
            <person name="Grabovich M.Y."/>
            <person name="Roberts R.J."/>
        </authorList>
    </citation>
    <scope>NUCLEOTIDE SEQUENCE [LARGE SCALE GENOMIC DNA]</scope>
    <source>
        <strain evidence="3 5">ATCC 49748</strain>
    </source>
</reference>
<dbReference type="InterPro" id="IPR043128">
    <property type="entry name" value="Rev_trsase/Diguanyl_cyclase"/>
</dbReference>
<proteinExistence type="inferred from homology"/>
<dbReference type="PANTHER" id="PTHR34047">
    <property type="entry name" value="NUCLEAR INTRON MATURASE 1, MITOCHONDRIAL-RELATED"/>
    <property type="match status" value="1"/>
</dbReference>
<sequence length="110" mass="12490">MGRFEITAHHTSLLGSDRGISQGAILSPLMCNLYLHDFDIALEKANIPFVRYADDFLLFTSSKVQAEQALDYVRSLLKKLDLELKDEKTRVVRSSPEVVFLGERLPVPKR</sequence>
<reference evidence="4" key="2">
    <citation type="submission" date="2021-04" db="EMBL/GenBank/DDBJ databases">
        <title>Complete Genome and methylome analysis of Thiothrix fructosivorans ATCC 49748.</title>
        <authorList>
            <person name="Fomenkov A."/>
            <person name="Sun L."/>
            <person name="Vincze T."/>
            <person name="Grabovich M.Y."/>
            <person name="Roberts R.J."/>
        </authorList>
    </citation>
    <scope>NUCLEOTIDE SEQUENCE</scope>
    <source>
        <strain evidence="4">ATCC 49748</strain>
    </source>
</reference>
<dbReference type="Pfam" id="PF00078">
    <property type="entry name" value="RVT_1"/>
    <property type="match status" value="1"/>
</dbReference>
<dbReference type="InterPro" id="IPR043502">
    <property type="entry name" value="DNA/RNA_pol_sf"/>
</dbReference>
<evidence type="ECO:0000313" key="5">
    <source>
        <dbReference type="Proteomes" id="UP000664466"/>
    </source>
</evidence>
<evidence type="ECO:0000256" key="1">
    <source>
        <dbReference type="ARBA" id="ARBA00034120"/>
    </source>
</evidence>
<dbReference type="RefSeq" id="WP_207253081.1">
    <property type="nucleotide sequence ID" value="NZ_JAFMPM010000008.1"/>
</dbReference>
<dbReference type="PANTHER" id="PTHR34047:SF8">
    <property type="entry name" value="PROTEIN YKFC"/>
    <property type="match status" value="1"/>
</dbReference>
<dbReference type="Proteomes" id="UP000664466">
    <property type="component" value="Unassembled WGS sequence"/>
</dbReference>
<accession>A0A8B0SJ84</accession>
<comment type="similarity">
    <text evidence="1">Belongs to the bacterial reverse transcriptase family.</text>
</comment>
<keyword evidence="5" id="KW-1185">Reference proteome</keyword>
<dbReference type="InterPro" id="IPR000477">
    <property type="entry name" value="RT_dom"/>
</dbReference>
<feature type="domain" description="Reverse transcriptase" evidence="2">
    <location>
        <begin position="1"/>
        <end position="105"/>
    </location>
</feature>
<gene>
    <name evidence="4" type="ORF">J1836_016365</name>
    <name evidence="3" type="ORF">J1836_20980</name>
</gene>
<dbReference type="EMBL" id="CP072748">
    <property type="protein sequence ID" value="QTX10148.1"/>
    <property type="molecule type" value="Genomic_DNA"/>
</dbReference>
<name>A0A8B0SJ84_9GAMM</name>
<evidence type="ECO:0000259" key="2">
    <source>
        <dbReference type="PROSITE" id="PS50878"/>
    </source>
</evidence>
<organism evidence="4">
    <name type="scientific">Thiothrix fructosivorans</name>
    <dbReference type="NCBI Taxonomy" id="111770"/>
    <lineage>
        <taxon>Bacteria</taxon>
        <taxon>Pseudomonadati</taxon>
        <taxon>Pseudomonadota</taxon>
        <taxon>Gammaproteobacteria</taxon>
        <taxon>Thiotrichales</taxon>
        <taxon>Thiotrichaceae</taxon>
        <taxon>Thiothrix</taxon>
    </lineage>
</organism>
<protein>
    <recommendedName>
        <fullName evidence="2">Reverse transcriptase domain-containing protein</fullName>
    </recommendedName>
</protein>
<dbReference type="PROSITE" id="PS50878">
    <property type="entry name" value="RT_POL"/>
    <property type="match status" value="1"/>
</dbReference>
<dbReference type="Gene3D" id="3.30.70.270">
    <property type="match status" value="1"/>
</dbReference>